<protein>
    <submittedName>
        <fullName evidence="2">Uncharacterized protein</fullName>
    </submittedName>
</protein>
<feature type="transmembrane region" description="Helical" evidence="1">
    <location>
        <begin position="68"/>
        <end position="90"/>
    </location>
</feature>
<evidence type="ECO:0000313" key="2">
    <source>
        <dbReference type="EMBL" id="OCL08971.1"/>
    </source>
</evidence>
<keyword evidence="3" id="KW-1185">Reference proteome</keyword>
<name>A0A8E2F1T4_9PEZI</name>
<keyword evidence="1" id="KW-0472">Membrane</keyword>
<keyword evidence="1" id="KW-1133">Transmembrane helix</keyword>
<dbReference type="Gene3D" id="1.20.58.340">
    <property type="entry name" value="Magnesium transport protein CorA, transmembrane region"/>
    <property type="match status" value="1"/>
</dbReference>
<dbReference type="OrthoDB" id="2830640at2759"/>
<dbReference type="Proteomes" id="UP000250140">
    <property type="component" value="Unassembled WGS sequence"/>
</dbReference>
<sequence length="111" mass="12622">MRDNAALKTISEDQRRIALAATRDSAAMRVISAITTVFLPATFTATVFSTMFFNFQTSGDGHVVSTWLWLYFTITILLPTLVLTLLYFALRRRVHKIDDAFWREDESVDAA</sequence>
<gene>
    <name evidence="2" type="ORF">AOQ84DRAFT_376260</name>
</gene>
<evidence type="ECO:0000256" key="1">
    <source>
        <dbReference type="SAM" id="Phobius"/>
    </source>
</evidence>
<organism evidence="2 3">
    <name type="scientific">Glonium stellatum</name>
    <dbReference type="NCBI Taxonomy" id="574774"/>
    <lineage>
        <taxon>Eukaryota</taxon>
        <taxon>Fungi</taxon>
        <taxon>Dikarya</taxon>
        <taxon>Ascomycota</taxon>
        <taxon>Pezizomycotina</taxon>
        <taxon>Dothideomycetes</taxon>
        <taxon>Pleosporomycetidae</taxon>
        <taxon>Gloniales</taxon>
        <taxon>Gloniaceae</taxon>
        <taxon>Glonium</taxon>
    </lineage>
</organism>
<evidence type="ECO:0000313" key="3">
    <source>
        <dbReference type="Proteomes" id="UP000250140"/>
    </source>
</evidence>
<feature type="transmembrane region" description="Helical" evidence="1">
    <location>
        <begin position="26"/>
        <end position="48"/>
    </location>
</feature>
<dbReference type="EMBL" id="KV749544">
    <property type="protein sequence ID" value="OCL08971.1"/>
    <property type="molecule type" value="Genomic_DNA"/>
</dbReference>
<proteinExistence type="predicted"/>
<accession>A0A8E2F1T4</accession>
<dbReference type="AlphaFoldDB" id="A0A8E2F1T4"/>
<reference evidence="2 3" key="1">
    <citation type="journal article" date="2016" name="Nat. Commun.">
        <title>Ectomycorrhizal ecology is imprinted in the genome of the dominant symbiotic fungus Cenococcum geophilum.</title>
        <authorList>
            <consortium name="DOE Joint Genome Institute"/>
            <person name="Peter M."/>
            <person name="Kohler A."/>
            <person name="Ohm R.A."/>
            <person name="Kuo A."/>
            <person name="Krutzmann J."/>
            <person name="Morin E."/>
            <person name="Arend M."/>
            <person name="Barry K.W."/>
            <person name="Binder M."/>
            <person name="Choi C."/>
            <person name="Clum A."/>
            <person name="Copeland A."/>
            <person name="Grisel N."/>
            <person name="Haridas S."/>
            <person name="Kipfer T."/>
            <person name="LaButti K."/>
            <person name="Lindquist E."/>
            <person name="Lipzen A."/>
            <person name="Maire R."/>
            <person name="Meier B."/>
            <person name="Mihaltcheva S."/>
            <person name="Molinier V."/>
            <person name="Murat C."/>
            <person name="Poggeler S."/>
            <person name="Quandt C.A."/>
            <person name="Sperisen C."/>
            <person name="Tritt A."/>
            <person name="Tisserant E."/>
            <person name="Crous P.W."/>
            <person name="Henrissat B."/>
            <person name="Nehls U."/>
            <person name="Egli S."/>
            <person name="Spatafora J.W."/>
            <person name="Grigoriev I.V."/>
            <person name="Martin F.M."/>
        </authorList>
    </citation>
    <scope>NUCLEOTIDE SEQUENCE [LARGE SCALE GENOMIC DNA]</scope>
    <source>
        <strain evidence="2 3">CBS 207.34</strain>
    </source>
</reference>
<keyword evidence="1" id="KW-0812">Transmembrane</keyword>